<sequence>MEFPIGTYREIDRQTGAKFSDCRKYRYALWRIWDDAKSKVMFVGLNPSTADEYRDDATIRRVKAFARRWGYGGIYILNCFPCITTNPNELDDFGSLSENDGWLLHFAALSKEIIFAWGEFPLVRQMGRDQELSKLIPNAKVLLTNQDGSPRHPLFVPCNIVPSAWTCQ</sequence>
<gene>
    <name evidence="1" type="ORF">GCM10007390_08660</name>
</gene>
<dbReference type="AlphaFoldDB" id="A0A8J3D5Y1"/>
<dbReference type="InterPro" id="IPR012441">
    <property type="entry name" value="DUF1643"/>
</dbReference>
<dbReference type="Proteomes" id="UP000598271">
    <property type="component" value="Unassembled WGS sequence"/>
</dbReference>
<proteinExistence type="predicted"/>
<protein>
    <recommendedName>
        <fullName evidence="3">DUF1643 domain-containing protein</fullName>
    </recommendedName>
</protein>
<dbReference type="RefSeq" id="WP_189563106.1">
    <property type="nucleotide sequence ID" value="NZ_BMXF01000001.1"/>
</dbReference>
<keyword evidence="2" id="KW-1185">Reference proteome</keyword>
<name>A0A8J3D5Y1_9BACT</name>
<evidence type="ECO:0000313" key="2">
    <source>
        <dbReference type="Proteomes" id="UP000598271"/>
    </source>
</evidence>
<comment type="caution">
    <text evidence="1">The sequence shown here is derived from an EMBL/GenBank/DDBJ whole genome shotgun (WGS) entry which is preliminary data.</text>
</comment>
<reference evidence="1 2" key="1">
    <citation type="journal article" date="2014" name="Int. J. Syst. Evol. Microbiol.">
        <title>Complete genome sequence of Corynebacterium casei LMG S-19264T (=DSM 44701T), isolated from a smear-ripened cheese.</title>
        <authorList>
            <consortium name="US DOE Joint Genome Institute (JGI-PGF)"/>
            <person name="Walter F."/>
            <person name="Albersmeier A."/>
            <person name="Kalinowski J."/>
            <person name="Ruckert C."/>
        </authorList>
    </citation>
    <scope>NUCLEOTIDE SEQUENCE [LARGE SCALE GENOMIC DNA]</scope>
    <source>
        <strain evidence="1 2">KCTC 12866</strain>
    </source>
</reference>
<dbReference type="Pfam" id="PF07799">
    <property type="entry name" value="DUF1643"/>
    <property type="match status" value="1"/>
</dbReference>
<evidence type="ECO:0000313" key="1">
    <source>
        <dbReference type="EMBL" id="GHB57506.1"/>
    </source>
</evidence>
<accession>A0A8J3D5Y1</accession>
<dbReference type="EMBL" id="BMXF01000001">
    <property type="protein sequence ID" value="GHB57506.1"/>
    <property type="molecule type" value="Genomic_DNA"/>
</dbReference>
<evidence type="ECO:0008006" key="3">
    <source>
        <dbReference type="Google" id="ProtNLM"/>
    </source>
</evidence>
<organism evidence="1 2">
    <name type="scientific">Persicitalea jodogahamensis</name>
    <dbReference type="NCBI Taxonomy" id="402147"/>
    <lineage>
        <taxon>Bacteria</taxon>
        <taxon>Pseudomonadati</taxon>
        <taxon>Bacteroidota</taxon>
        <taxon>Cytophagia</taxon>
        <taxon>Cytophagales</taxon>
        <taxon>Spirosomataceae</taxon>
        <taxon>Persicitalea</taxon>
    </lineage>
</organism>